<dbReference type="InterPro" id="IPR036962">
    <property type="entry name" value="Glyco_hydro_3_N_sf"/>
</dbReference>
<dbReference type="InterPro" id="IPR001764">
    <property type="entry name" value="Glyco_hydro_3_N"/>
</dbReference>
<protein>
    <submittedName>
        <fullName evidence="5">Glycoside hydrolase family 3 protein</fullName>
        <ecNumber evidence="5">3.2.1.-</ecNumber>
    </submittedName>
</protein>
<dbReference type="Pfam" id="PF00933">
    <property type="entry name" value="Glyco_hydro_3"/>
    <property type="match status" value="1"/>
</dbReference>
<reference evidence="6" key="1">
    <citation type="journal article" date="2019" name="Int. J. Syst. Evol. Microbiol.">
        <title>The Global Catalogue of Microorganisms (GCM) 10K type strain sequencing project: providing services to taxonomists for standard genome sequencing and annotation.</title>
        <authorList>
            <consortium name="The Broad Institute Genomics Platform"/>
            <consortium name="The Broad Institute Genome Sequencing Center for Infectious Disease"/>
            <person name="Wu L."/>
            <person name="Ma J."/>
        </authorList>
    </citation>
    <scope>NUCLEOTIDE SEQUENCE [LARGE SCALE GENOMIC DNA]</scope>
    <source>
        <strain evidence="6">CCTCC AB 2017081</strain>
    </source>
</reference>
<keyword evidence="3 5" id="KW-0326">Glycosidase</keyword>
<evidence type="ECO:0000313" key="5">
    <source>
        <dbReference type="EMBL" id="MFC3834957.1"/>
    </source>
</evidence>
<comment type="caution">
    <text evidence="5">The sequence shown here is derived from an EMBL/GenBank/DDBJ whole genome shotgun (WGS) entry which is preliminary data.</text>
</comment>
<keyword evidence="6" id="KW-1185">Reference proteome</keyword>
<dbReference type="InterPro" id="IPR019800">
    <property type="entry name" value="Glyco_hydro_3_AS"/>
</dbReference>
<dbReference type="InterPro" id="IPR017853">
    <property type="entry name" value="GH"/>
</dbReference>
<dbReference type="InterPro" id="IPR050226">
    <property type="entry name" value="NagZ_Beta-hexosaminidase"/>
</dbReference>
<evidence type="ECO:0000256" key="2">
    <source>
        <dbReference type="ARBA" id="ARBA00022801"/>
    </source>
</evidence>
<organism evidence="5 6">
    <name type="scientific">Deinococcus rufus</name>
    <dbReference type="NCBI Taxonomy" id="2136097"/>
    <lineage>
        <taxon>Bacteria</taxon>
        <taxon>Thermotogati</taxon>
        <taxon>Deinococcota</taxon>
        <taxon>Deinococci</taxon>
        <taxon>Deinococcales</taxon>
        <taxon>Deinococcaceae</taxon>
        <taxon>Deinococcus</taxon>
    </lineage>
</organism>
<name>A0ABV7ZC47_9DEIO</name>
<dbReference type="EC" id="3.2.1.-" evidence="5"/>
<dbReference type="Gene3D" id="3.20.20.300">
    <property type="entry name" value="Glycoside hydrolase, family 3, N-terminal domain"/>
    <property type="match status" value="1"/>
</dbReference>
<dbReference type="PROSITE" id="PS00775">
    <property type="entry name" value="GLYCOSYL_HYDROL_F3"/>
    <property type="match status" value="1"/>
</dbReference>
<keyword evidence="2 5" id="KW-0378">Hydrolase</keyword>
<dbReference type="Proteomes" id="UP001595803">
    <property type="component" value="Unassembled WGS sequence"/>
</dbReference>
<gene>
    <name evidence="5" type="ORF">ACFOSB_19025</name>
</gene>
<evidence type="ECO:0000256" key="1">
    <source>
        <dbReference type="ARBA" id="ARBA00005336"/>
    </source>
</evidence>
<feature type="domain" description="Glycoside hydrolase family 3 N-terminal" evidence="4">
    <location>
        <begin position="21"/>
        <end position="317"/>
    </location>
</feature>
<dbReference type="GO" id="GO:0016798">
    <property type="term" value="F:hydrolase activity, acting on glycosyl bonds"/>
    <property type="evidence" value="ECO:0007669"/>
    <property type="project" value="UniProtKB-KW"/>
</dbReference>
<dbReference type="SUPFAM" id="SSF51445">
    <property type="entry name" value="(Trans)glycosidases"/>
    <property type="match status" value="1"/>
</dbReference>
<accession>A0ABV7ZC47</accession>
<dbReference type="EMBL" id="JBHRZG010000024">
    <property type="protein sequence ID" value="MFC3834957.1"/>
    <property type="molecule type" value="Genomic_DNA"/>
</dbReference>
<sequence length="492" mass="52526">MTTSPLPGALAMVDIPGPVLDPETAAHLRRYGVTAVCLFGKNVESAAQLRTLCADLRAVLGEDALIAIDHEGGAITRPTFWPYAPSAMALGAADDAALTQDVHAALARQLRSVGINWNFTPVLDVNVDASNPVISERAFGNTPALVSRHGRASLAGHARAGVAACVKHFPGHGDTHLDSHYSLQRVSKTREQLDALELAPFRDLLPHTPAVMTAHIIFDAIDPELPATLSRPVLTGLLRGEWDYEGVIVTDSMGMKAIDDHYGRGEAAVLALKAGADMVMALGRREVQVETLEAVAAALDGDLDPAAVQASVERLRTLARQTPAHADLSLNPEDDAALMALGWERGLSVYRDPQPPAPGSRLLLVCERYAYRENVSERGVDADTVAHDLGTLYDVQLHAYDTADDLDWPALRRQADDEGRTLVLVTTGRHRHPALAGLTPDLHVALYNPYAALLVDAPAVITGGFRPGARAALLAWLRSPHAAGPRPVFAPG</sequence>
<proteinExistence type="inferred from homology"/>
<dbReference type="PANTHER" id="PTHR30480">
    <property type="entry name" value="BETA-HEXOSAMINIDASE-RELATED"/>
    <property type="match status" value="1"/>
</dbReference>
<dbReference type="RefSeq" id="WP_322472114.1">
    <property type="nucleotide sequence ID" value="NZ_JBHRZG010000024.1"/>
</dbReference>
<evidence type="ECO:0000256" key="3">
    <source>
        <dbReference type="ARBA" id="ARBA00023295"/>
    </source>
</evidence>
<evidence type="ECO:0000313" key="6">
    <source>
        <dbReference type="Proteomes" id="UP001595803"/>
    </source>
</evidence>
<dbReference type="PANTHER" id="PTHR30480:SF16">
    <property type="entry name" value="GLYCOSIDE HYDROLASE FAMILY 3 DOMAIN PROTEIN"/>
    <property type="match status" value="1"/>
</dbReference>
<comment type="similarity">
    <text evidence="1">Belongs to the glycosyl hydrolase 3 family.</text>
</comment>
<evidence type="ECO:0000259" key="4">
    <source>
        <dbReference type="Pfam" id="PF00933"/>
    </source>
</evidence>